<dbReference type="EMBL" id="JACHEF010000009">
    <property type="protein sequence ID" value="MBB6413695.1"/>
    <property type="molecule type" value="Genomic_DNA"/>
</dbReference>
<evidence type="ECO:0000313" key="3">
    <source>
        <dbReference type="Proteomes" id="UP000556329"/>
    </source>
</evidence>
<sequence>MVLSREAENATSVRHQIIRGLQRQRADGPKHLPKISFSSGLKKPNISRRTNWTKGKRNLICARHGDLPLNFHPAAIFLGRFCYAVARVEQSAKTRSLRSAYLHRPDRHGIAFRASGLNLAASCPTTRTRATNSSLPQMLASNVRQCRTLVILVSPLNCFGMIFLWHGTCSVMCIWVAVEEKSSHDYPKSGQL</sequence>
<reference evidence="2 3" key="1">
    <citation type="submission" date="2020-08" db="EMBL/GenBank/DDBJ databases">
        <title>Genomic Encyclopedia of Type Strains, Phase IV (KMG-IV): sequencing the most valuable type-strain genomes for metagenomic binning, comparative biology and taxonomic classification.</title>
        <authorList>
            <person name="Goeker M."/>
        </authorList>
    </citation>
    <scope>NUCLEOTIDE SEQUENCE [LARGE SCALE GENOMIC DNA]</scope>
    <source>
        <strain evidence="2 3">DSM 100039</strain>
    </source>
</reference>
<comment type="caution">
    <text evidence="2">The sequence shown here is derived from an EMBL/GenBank/DDBJ whole genome shotgun (WGS) entry which is preliminary data.</text>
</comment>
<keyword evidence="3" id="KW-1185">Reference proteome</keyword>
<evidence type="ECO:0000256" key="1">
    <source>
        <dbReference type="SAM" id="Phobius"/>
    </source>
</evidence>
<accession>A0A841PY90</accession>
<gene>
    <name evidence="2" type="ORF">HNQ71_006404</name>
</gene>
<feature type="transmembrane region" description="Helical" evidence="1">
    <location>
        <begin position="149"/>
        <end position="178"/>
    </location>
</feature>
<proteinExistence type="predicted"/>
<organism evidence="2 3">
    <name type="scientific">Mesorhizobium sangaii</name>
    <dbReference type="NCBI Taxonomy" id="505389"/>
    <lineage>
        <taxon>Bacteria</taxon>
        <taxon>Pseudomonadati</taxon>
        <taxon>Pseudomonadota</taxon>
        <taxon>Alphaproteobacteria</taxon>
        <taxon>Hyphomicrobiales</taxon>
        <taxon>Phyllobacteriaceae</taxon>
        <taxon>Mesorhizobium</taxon>
    </lineage>
</organism>
<evidence type="ECO:0000313" key="2">
    <source>
        <dbReference type="EMBL" id="MBB6413695.1"/>
    </source>
</evidence>
<dbReference type="Proteomes" id="UP000556329">
    <property type="component" value="Unassembled WGS sequence"/>
</dbReference>
<dbReference type="AlphaFoldDB" id="A0A841PY90"/>
<keyword evidence="1" id="KW-1133">Transmembrane helix</keyword>
<keyword evidence="1" id="KW-0812">Transmembrane</keyword>
<name>A0A841PY90_9HYPH</name>
<protein>
    <submittedName>
        <fullName evidence="2">Uncharacterized protein</fullName>
    </submittedName>
</protein>
<keyword evidence="1" id="KW-0472">Membrane</keyword>